<protein>
    <submittedName>
        <fullName evidence="1">Uncharacterized protein</fullName>
    </submittedName>
</protein>
<evidence type="ECO:0000313" key="2">
    <source>
        <dbReference type="Proteomes" id="UP000033121"/>
    </source>
</evidence>
<evidence type="ECO:0000313" key="1">
    <source>
        <dbReference type="EMBL" id="GAO42467.1"/>
    </source>
</evidence>
<dbReference type="Pfam" id="PF20391">
    <property type="entry name" value="DUF6686"/>
    <property type="match status" value="1"/>
</dbReference>
<accession>A0A0E9MXN0</accession>
<dbReference type="OrthoDB" id="957491at2"/>
<dbReference type="AlphaFoldDB" id="A0A0E9MXN0"/>
<dbReference type="InterPro" id="IPR046508">
    <property type="entry name" value="DUF6686"/>
</dbReference>
<keyword evidence="2" id="KW-1185">Reference proteome</keyword>
<dbReference type="RefSeq" id="WP_046368153.1">
    <property type="nucleotide sequence ID" value="NZ_BBWV01000001.1"/>
</dbReference>
<dbReference type="STRING" id="1220578.FPE01S_01_14815"/>
<gene>
    <name evidence="1" type="ORF">FPE01S_01_14815</name>
</gene>
<dbReference type="Proteomes" id="UP000033121">
    <property type="component" value="Unassembled WGS sequence"/>
</dbReference>
<name>A0A0E9MXN0_9BACT</name>
<proteinExistence type="predicted"/>
<comment type="caution">
    <text evidence="1">The sequence shown here is derived from an EMBL/GenBank/DDBJ whole genome shotgun (WGS) entry which is preliminary data.</text>
</comment>
<reference evidence="1 2" key="1">
    <citation type="submission" date="2015-04" db="EMBL/GenBank/DDBJ databases">
        <title>Whole genome shotgun sequence of Flavihumibacter petaseus NBRC 106054.</title>
        <authorList>
            <person name="Miyazawa S."/>
            <person name="Hosoyama A."/>
            <person name="Hashimoto M."/>
            <person name="Noguchi M."/>
            <person name="Tsuchikane K."/>
            <person name="Ohji S."/>
            <person name="Yamazoe A."/>
            <person name="Ichikawa N."/>
            <person name="Kimura A."/>
            <person name="Fujita N."/>
        </authorList>
    </citation>
    <scope>NUCLEOTIDE SEQUENCE [LARGE SCALE GENOMIC DNA]</scope>
    <source>
        <strain evidence="1 2">NBRC 106054</strain>
    </source>
</reference>
<organism evidence="1 2">
    <name type="scientific">Flavihumibacter petaseus NBRC 106054</name>
    <dbReference type="NCBI Taxonomy" id="1220578"/>
    <lineage>
        <taxon>Bacteria</taxon>
        <taxon>Pseudomonadati</taxon>
        <taxon>Bacteroidota</taxon>
        <taxon>Chitinophagia</taxon>
        <taxon>Chitinophagales</taxon>
        <taxon>Chitinophagaceae</taxon>
        <taxon>Flavihumibacter</taxon>
    </lineage>
</organism>
<sequence>MCAFEPLFHDADLGYVLRCRDCSHLQIAFGNVVLTLQEIDFPSFAGWLREIEAGQPVNEDILLKNILLPSPCEGLRLMFSLAELRKLNRMIDLADTEMQSRSILRLFQ</sequence>
<dbReference type="EMBL" id="BBWV01000001">
    <property type="protein sequence ID" value="GAO42467.1"/>
    <property type="molecule type" value="Genomic_DNA"/>
</dbReference>